<keyword evidence="1" id="KW-1133">Transmembrane helix</keyword>
<keyword evidence="4" id="KW-1185">Reference proteome</keyword>
<dbReference type="Pfam" id="PF13828">
    <property type="entry name" value="DUF4190"/>
    <property type="match status" value="1"/>
</dbReference>
<dbReference type="InterPro" id="IPR025241">
    <property type="entry name" value="DUF4190"/>
</dbReference>
<reference evidence="3" key="1">
    <citation type="submission" date="2023-03" db="EMBL/GenBank/DDBJ databases">
        <title>Amycolatopsis taiwanensis NBRC 103393.</title>
        <authorList>
            <person name="Ichikawa N."/>
            <person name="Sato H."/>
            <person name="Tonouchi N."/>
        </authorList>
    </citation>
    <scope>NUCLEOTIDE SEQUENCE</scope>
    <source>
        <strain evidence="3">NBRC 103393</strain>
    </source>
</reference>
<dbReference type="RefSeq" id="WP_285488832.1">
    <property type="nucleotide sequence ID" value="NZ_BSTI01000015.1"/>
</dbReference>
<feature type="transmembrane region" description="Helical" evidence="1">
    <location>
        <begin position="23"/>
        <end position="40"/>
    </location>
</feature>
<evidence type="ECO:0000259" key="2">
    <source>
        <dbReference type="Pfam" id="PF13828"/>
    </source>
</evidence>
<dbReference type="AlphaFoldDB" id="A0A9W6R448"/>
<name>A0A9W6R448_9PSEU</name>
<keyword evidence="1" id="KW-0472">Membrane</keyword>
<keyword evidence="1" id="KW-0812">Transmembrane</keyword>
<proteinExistence type="predicted"/>
<gene>
    <name evidence="3" type="ORF">Atai01_57580</name>
</gene>
<sequence>MPQPPYQPHLPQGPYQPQVTKRIVIGGMVTGIVGLVFGWYLFQIGFILGLVAVILSGVGLNTANTKNGSGRGMAMAGLVCGILAVLFELLWIAVLSYSLSGR</sequence>
<protein>
    <recommendedName>
        <fullName evidence="2">DUF4190 domain-containing protein</fullName>
    </recommendedName>
</protein>
<evidence type="ECO:0000256" key="1">
    <source>
        <dbReference type="SAM" id="Phobius"/>
    </source>
</evidence>
<accession>A0A9W6R448</accession>
<dbReference type="Proteomes" id="UP001165136">
    <property type="component" value="Unassembled WGS sequence"/>
</dbReference>
<feature type="transmembrane region" description="Helical" evidence="1">
    <location>
        <begin position="75"/>
        <end position="99"/>
    </location>
</feature>
<feature type="domain" description="DUF4190" evidence="2">
    <location>
        <begin position="25"/>
        <end position="89"/>
    </location>
</feature>
<organism evidence="3 4">
    <name type="scientific">Amycolatopsis taiwanensis</name>
    <dbReference type="NCBI Taxonomy" id="342230"/>
    <lineage>
        <taxon>Bacteria</taxon>
        <taxon>Bacillati</taxon>
        <taxon>Actinomycetota</taxon>
        <taxon>Actinomycetes</taxon>
        <taxon>Pseudonocardiales</taxon>
        <taxon>Pseudonocardiaceae</taxon>
        <taxon>Amycolatopsis</taxon>
    </lineage>
</organism>
<feature type="transmembrane region" description="Helical" evidence="1">
    <location>
        <begin position="46"/>
        <end position="63"/>
    </location>
</feature>
<comment type="caution">
    <text evidence="3">The sequence shown here is derived from an EMBL/GenBank/DDBJ whole genome shotgun (WGS) entry which is preliminary data.</text>
</comment>
<evidence type="ECO:0000313" key="4">
    <source>
        <dbReference type="Proteomes" id="UP001165136"/>
    </source>
</evidence>
<dbReference type="EMBL" id="BSTI01000015">
    <property type="protein sequence ID" value="GLY69139.1"/>
    <property type="molecule type" value="Genomic_DNA"/>
</dbReference>
<evidence type="ECO:0000313" key="3">
    <source>
        <dbReference type="EMBL" id="GLY69139.1"/>
    </source>
</evidence>